<sequence length="391" mass="42120">MSASEIGAAEVLAAVRDIVPTLRDNGRKTEDQRWIVADNIELLEKAGVFRVAVPKKFGGLDLPVADQAEIISEISRGCGSTGWVSMVWISTAWIASLYPDKAQEEIFAEGSVRISGGFTPGGTLKPVDGGYILNGTWRFNTGVPGAQWNVHAALVENESGEHEELFAIVPTSDIEIADDWDVFGASGTGSATSTAKDVFVPAHRIVGVDVYDASTRDRWNADLKGRNYNLTSYILATCAPVYLGLAKGALELFLERTPGKAITYTNWTDQAEHPYTQVQVAHAANKIAACEALQNVWLEAMQRPTDAGEKMTTEEKVAVRGQVGYVVQATKEAVETLFNISSASAILRGAPFQRSFRDIAALSLHGLLTPVGSLEAHGRVLLGLEPGTDYI</sequence>
<dbReference type="Gene3D" id="1.10.540.10">
    <property type="entry name" value="Acyl-CoA dehydrogenase/oxidase, N-terminal domain"/>
    <property type="match status" value="1"/>
</dbReference>
<evidence type="ECO:0000313" key="4">
    <source>
        <dbReference type="EMBL" id="AZQ74852.1"/>
    </source>
</evidence>
<protein>
    <submittedName>
        <fullName evidence="4">Acyl-CoA dehydrogenase</fullName>
    </submittedName>
</protein>
<dbReference type="AlphaFoldDB" id="A0A3Q9FYL2"/>
<dbReference type="OrthoDB" id="3404950at2"/>
<dbReference type="Pfam" id="PF08028">
    <property type="entry name" value="Acyl-CoA_dh_2"/>
    <property type="match status" value="1"/>
</dbReference>
<dbReference type="PANTHER" id="PTHR43884:SF12">
    <property type="entry name" value="ISOVALERYL-COA DEHYDROGENASE, MITOCHONDRIAL-RELATED"/>
    <property type="match status" value="1"/>
</dbReference>
<accession>A0A3Q9FYL2</accession>
<dbReference type="RefSeq" id="WP_126917354.1">
    <property type="nucleotide sequence ID" value="NZ_CP034587.1"/>
</dbReference>
<name>A0A3Q9FYL2_STRLT</name>
<dbReference type="Proteomes" id="UP000267900">
    <property type="component" value="Chromosome"/>
</dbReference>
<evidence type="ECO:0000313" key="5">
    <source>
        <dbReference type="Proteomes" id="UP000267900"/>
    </source>
</evidence>
<dbReference type="PIRSF" id="PIRSF016578">
    <property type="entry name" value="HsaA"/>
    <property type="match status" value="1"/>
</dbReference>
<keyword evidence="5" id="KW-1185">Reference proteome</keyword>
<evidence type="ECO:0000256" key="1">
    <source>
        <dbReference type="ARBA" id="ARBA00023002"/>
    </source>
</evidence>
<keyword evidence="1" id="KW-0560">Oxidoreductase</keyword>
<dbReference type="EMBL" id="CP034587">
    <property type="protein sequence ID" value="AZQ74852.1"/>
    <property type="molecule type" value="Genomic_DNA"/>
</dbReference>
<dbReference type="Gene3D" id="2.40.110.10">
    <property type="entry name" value="Butyryl-CoA Dehydrogenase, subunit A, domain 2"/>
    <property type="match status" value="1"/>
</dbReference>
<dbReference type="GO" id="GO:0003995">
    <property type="term" value="F:acyl-CoA dehydrogenase activity"/>
    <property type="evidence" value="ECO:0007669"/>
    <property type="project" value="TreeGrafter"/>
</dbReference>
<dbReference type="InterPro" id="IPR013786">
    <property type="entry name" value="AcylCoA_DH/ox_N"/>
</dbReference>
<reference evidence="4 5" key="1">
    <citation type="submission" date="2018-12" db="EMBL/GenBank/DDBJ databases">
        <title>The whole draft genome of Streptomyce luteoverticillatus CGMCC 15060.</title>
        <authorList>
            <person name="Feng Z."/>
            <person name="Chen G."/>
            <person name="Zhang J."/>
            <person name="Zhu H."/>
            <person name="Yu X."/>
            <person name="Zhang W."/>
            <person name="Zhang X."/>
        </authorList>
    </citation>
    <scope>NUCLEOTIDE SEQUENCE [LARGE SCALE GENOMIC DNA]</scope>
    <source>
        <strain evidence="4 5">CGMCC 15060</strain>
    </source>
</reference>
<dbReference type="Gene3D" id="1.20.140.10">
    <property type="entry name" value="Butyryl-CoA Dehydrogenase, subunit A, domain 3"/>
    <property type="match status" value="1"/>
</dbReference>
<evidence type="ECO:0000259" key="2">
    <source>
        <dbReference type="Pfam" id="PF02771"/>
    </source>
</evidence>
<feature type="domain" description="Acyl-CoA dehydrogenase/oxidase N-terminal" evidence="2">
    <location>
        <begin position="24"/>
        <end position="89"/>
    </location>
</feature>
<dbReference type="GO" id="GO:0050660">
    <property type="term" value="F:flavin adenine dinucleotide binding"/>
    <property type="evidence" value="ECO:0007669"/>
    <property type="project" value="InterPro"/>
</dbReference>
<dbReference type="SUPFAM" id="SSF47203">
    <property type="entry name" value="Acyl-CoA dehydrogenase C-terminal domain-like"/>
    <property type="match status" value="1"/>
</dbReference>
<dbReference type="InterPro" id="IPR013107">
    <property type="entry name" value="Acyl-CoA_DH_C"/>
</dbReference>
<evidence type="ECO:0000259" key="3">
    <source>
        <dbReference type="Pfam" id="PF08028"/>
    </source>
</evidence>
<dbReference type="InterPro" id="IPR037069">
    <property type="entry name" value="AcylCoA_DH/ox_N_sf"/>
</dbReference>
<organism evidence="4 5">
    <name type="scientific">Streptomyces luteoverticillatus</name>
    <name type="common">Streptoverticillium luteoverticillatus</name>
    <dbReference type="NCBI Taxonomy" id="66425"/>
    <lineage>
        <taxon>Bacteria</taxon>
        <taxon>Bacillati</taxon>
        <taxon>Actinomycetota</taxon>
        <taxon>Actinomycetes</taxon>
        <taxon>Kitasatosporales</taxon>
        <taxon>Streptomycetaceae</taxon>
        <taxon>Streptomyces</taxon>
    </lineage>
</organism>
<proteinExistence type="predicted"/>
<gene>
    <name evidence="4" type="ORF">EKH77_29895</name>
</gene>
<dbReference type="PANTHER" id="PTHR43884">
    <property type="entry name" value="ACYL-COA DEHYDROGENASE"/>
    <property type="match status" value="1"/>
</dbReference>
<dbReference type="SUPFAM" id="SSF56645">
    <property type="entry name" value="Acyl-CoA dehydrogenase NM domain-like"/>
    <property type="match status" value="1"/>
</dbReference>
<feature type="domain" description="Acyl-CoA dehydrogenase C-terminal" evidence="3">
    <location>
        <begin position="237"/>
        <end position="367"/>
    </location>
</feature>
<dbReference type="InterPro" id="IPR046373">
    <property type="entry name" value="Acyl-CoA_Oxase/DH_mid-dom_sf"/>
</dbReference>
<dbReference type="InterPro" id="IPR036250">
    <property type="entry name" value="AcylCo_DH-like_C"/>
</dbReference>
<dbReference type="Pfam" id="PF02771">
    <property type="entry name" value="Acyl-CoA_dh_N"/>
    <property type="match status" value="1"/>
</dbReference>
<dbReference type="InterPro" id="IPR009100">
    <property type="entry name" value="AcylCoA_DH/oxidase_NM_dom_sf"/>
</dbReference>